<dbReference type="HOGENOM" id="CLU_1016595_0_0_1"/>
<accession>B4M7C4</accession>
<dbReference type="AlphaFoldDB" id="B4M7C4"/>
<feature type="compositionally biased region" description="Low complexity" evidence="1">
    <location>
        <begin position="123"/>
        <end position="164"/>
    </location>
</feature>
<gene>
    <name evidence="3" type="primary">Dvir\GJ16482</name>
    <name evidence="3" type="ORF">Dvir_GJ16482</name>
</gene>
<feature type="region of interest" description="Disordered" evidence="1">
    <location>
        <begin position="1"/>
        <end position="21"/>
    </location>
</feature>
<keyword evidence="2" id="KW-1133">Transmembrane helix</keyword>
<protein>
    <submittedName>
        <fullName evidence="3">Uncharacterized protein</fullName>
    </submittedName>
</protein>
<proteinExistence type="predicted"/>
<feature type="compositionally biased region" description="Polar residues" evidence="1">
    <location>
        <begin position="1"/>
        <end position="13"/>
    </location>
</feature>
<dbReference type="InParanoid" id="B4M7C4"/>
<sequence length="278" mass="30862">MEANTLNRANPTGSSSDSSSSNWCCIMDKLPKAAVAIGDGPAPTQPTKLFEWLCAKNLPQLEDETPPIGFYEVLEHAEIAFHCTRCDKLMISLDAQLLQRSIGTQTQIRAQLQAETQTLRSQLAQGQHAQTQTQTQTHKQIQGQADSETQTQTQTQKQTQTQTQAPNQETLLLPVQLVGSASVPQQRSLLDAFQDVWQLRLRGRSLWSLLKTLLVLISLLHGCYVLGGSLQRLPVLRRLILTAQAICQPAPPPPPQPRTLPAFIWSQLCRLARKLHIV</sequence>
<dbReference type="OMA" id="SLLHGCY"/>
<keyword evidence="4" id="KW-1185">Reference proteome</keyword>
<feature type="transmembrane region" description="Helical" evidence="2">
    <location>
        <begin position="206"/>
        <end position="227"/>
    </location>
</feature>
<evidence type="ECO:0000313" key="4">
    <source>
        <dbReference type="Proteomes" id="UP000008792"/>
    </source>
</evidence>
<evidence type="ECO:0000313" key="3">
    <source>
        <dbReference type="EMBL" id="EDW62691.1"/>
    </source>
</evidence>
<dbReference type="KEGG" id="dvi:6633395"/>
<organism evidence="3 4">
    <name type="scientific">Drosophila virilis</name>
    <name type="common">Fruit fly</name>
    <dbReference type="NCBI Taxonomy" id="7244"/>
    <lineage>
        <taxon>Eukaryota</taxon>
        <taxon>Metazoa</taxon>
        <taxon>Ecdysozoa</taxon>
        <taxon>Arthropoda</taxon>
        <taxon>Hexapoda</taxon>
        <taxon>Insecta</taxon>
        <taxon>Pterygota</taxon>
        <taxon>Neoptera</taxon>
        <taxon>Endopterygota</taxon>
        <taxon>Diptera</taxon>
        <taxon>Brachycera</taxon>
        <taxon>Muscomorpha</taxon>
        <taxon>Ephydroidea</taxon>
        <taxon>Drosophilidae</taxon>
        <taxon>Drosophila</taxon>
    </lineage>
</organism>
<evidence type="ECO:0000256" key="2">
    <source>
        <dbReference type="SAM" id="Phobius"/>
    </source>
</evidence>
<reference evidence="3 4" key="1">
    <citation type="journal article" date="2007" name="Nature">
        <title>Evolution of genes and genomes on the Drosophila phylogeny.</title>
        <authorList>
            <consortium name="Drosophila 12 Genomes Consortium"/>
            <person name="Clark A.G."/>
            <person name="Eisen M.B."/>
            <person name="Smith D.R."/>
            <person name="Bergman C.M."/>
            <person name="Oliver B."/>
            <person name="Markow T.A."/>
            <person name="Kaufman T.C."/>
            <person name="Kellis M."/>
            <person name="Gelbart W."/>
            <person name="Iyer V.N."/>
            <person name="Pollard D.A."/>
            <person name="Sackton T.B."/>
            <person name="Larracuente A.M."/>
            <person name="Singh N.D."/>
            <person name="Abad J.P."/>
            <person name="Abt D.N."/>
            <person name="Adryan B."/>
            <person name="Aguade M."/>
            <person name="Akashi H."/>
            <person name="Anderson W.W."/>
            <person name="Aquadro C.F."/>
            <person name="Ardell D.H."/>
            <person name="Arguello R."/>
            <person name="Artieri C.G."/>
            <person name="Barbash D.A."/>
            <person name="Barker D."/>
            <person name="Barsanti P."/>
            <person name="Batterham P."/>
            <person name="Batzoglou S."/>
            <person name="Begun D."/>
            <person name="Bhutkar A."/>
            <person name="Blanco E."/>
            <person name="Bosak S.A."/>
            <person name="Bradley R.K."/>
            <person name="Brand A.D."/>
            <person name="Brent M.R."/>
            <person name="Brooks A.N."/>
            <person name="Brown R.H."/>
            <person name="Butlin R.K."/>
            <person name="Caggese C."/>
            <person name="Calvi B.R."/>
            <person name="Bernardo de Carvalho A."/>
            <person name="Caspi A."/>
            <person name="Castrezana S."/>
            <person name="Celniker S.E."/>
            <person name="Chang J.L."/>
            <person name="Chapple C."/>
            <person name="Chatterji S."/>
            <person name="Chinwalla A."/>
            <person name="Civetta A."/>
            <person name="Clifton S.W."/>
            <person name="Comeron J.M."/>
            <person name="Costello J.C."/>
            <person name="Coyne J.A."/>
            <person name="Daub J."/>
            <person name="David R.G."/>
            <person name="Delcher A.L."/>
            <person name="Delehaunty K."/>
            <person name="Do C.B."/>
            <person name="Ebling H."/>
            <person name="Edwards K."/>
            <person name="Eickbush T."/>
            <person name="Evans J.D."/>
            <person name="Filipski A."/>
            <person name="Findeiss S."/>
            <person name="Freyhult E."/>
            <person name="Fulton L."/>
            <person name="Fulton R."/>
            <person name="Garcia A.C."/>
            <person name="Gardiner A."/>
            <person name="Garfield D.A."/>
            <person name="Garvin B.E."/>
            <person name="Gibson G."/>
            <person name="Gilbert D."/>
            <person name="Gnerre S."/>
            <person name="Godfrey J."/>
            <person name="Good R."/>
            <person name="Gotea V."/>
            <person name="Gravely B."/>
            <person name="Greenberg A.J."/>
            <person name="Griffiths-Jones S."/>
            <person name="Gross S."/>
            <person name="Guigo R."/>
            <person name="Gustafson E.A."/>
            <person name="Haerty W."/>
            <person name="Hahn M.W."/>
            <person name="Halligan D.L."/>
            <person name="Halpern A.L."/>
            <person name="Halter G.M."/>
            <person name="Han M.V."/>
            <person name="Heger A."/>
            <person name="Hillier L."/>
            <person name="Hinrichs A.S."/>
            <person name="Holmes I."/>
            <person name="Hoskins R.A."/>
            <person name="Hubisz M.J."/>
            <person name="Hultmark D."/>
            <person name="Huntley M.A."/>
            <person name="Jaffe D.B."/>
            <person name="Jagadeeshan S."/>
            <person name="Jeck W.R."/>
            <person name="Johnson J."/>
            <person name="Jones C.D."/>
            <person name="Jordan W.C."/>
            <person name="Karpen G.H."/>
            <person name="Kataoka E."/>
            <person name="Keightley P.D."/>
            <person name="Kheradpour P."/>
            <person name="Kirkness E.F."/>
            <person name="Koerich L.B."/>
            <person name="Kristiansen K."/>
            <person name="Kudrna D."/>
            <person name="Kulathinal R.J."/>
            <person name="Kumar S."/>
            <person name="Kwok R."/>
            <person name="Lander E."/>
            <person name="Langley C.H."/>
            <person name="Lapoint R."/>
            <person name="Lazzaro B.P."/>
            <person name="Lee S.J."/>
            <person name="Levesque L."/>
            <person name="Li R."/>
            <person name="Lin C.F."/>
            <person name="Lin M.F."/>
            <person name="Lindblad-Toh K."/>
            <person name="Llopart A."/>
            <person name="Long M."/>
            <person name="Low L."/>
            <person name="Lozovsky E."/>
            <person name="Lu J."/>
            <person name="Luo M."/>
            <person name="Machado C.A."/>
            <person name="Makalowski W."/>
            <person name="Marzo M."/>
            <person name="Matsuda M."/>
            <person name="Matzkin L."/>
            <person name="McAllister B."/>
            <person name="McBride C.S."/>
            <person name="McKernan B."/>
            <person name="McKernan K."/>
            <person name="Mendez-Lago M."/>
            <person name="Minx P."/>
            <person name="Mollenhauer M.U."/>
            <person name="Montooth K."/>
            <person name="Mount S.M."/>
            <person name="Mu X."/>
            <person name="Myers E."/>
            <person name="Negre B."/>
            <person name="Newfeld S."/>
            <person name="Nielsen R."/>
            <person name="Noor M.A."/>
            <person name="O'Grady P."/>
            <person name="Pachter L."/>
            <person name="Papaceit M."/>
            <person name="Parisi M.J."/>
            <person name="Parisi M."/>
            <person name="Parts L."/>
            <person name="Pedersen J.S."/>
            <person name="Pesole G."/>
            <person name="Phillippy A.M."/>
            <person name="Ponting C.P."/>
            <person name="Pop M."/>
            <person name="Porcelli D."/>
            <person name="Powell J.R."/>
            <person name="Prohaska S."/>
            <person name="Pruitt K."/>
            <person name="Puig M."/>
            <person name="Quesneville H."/>
            <person name="Ram K.R."/>
            <person name="Rand D."/>
            <person name="Rasmussen M.D."/>
            <person name="Reed L.K."/>
            <person name="Reenan R."/>
            <person name="Reily A."/>
            <person name="Remington K.A."/>
            <person name="Rieger T.T."/>
            <person name="Ritchie M.G."/>
            <person name="Robin C."/>
            <person name="Rogers Y.H."/>
            <person name="Rohde C."/>
            <person name="Rozas J."/>
            <person name="Rubenfield M.J."/>
            <person name="Ruiz A."/>
            <person name="Russo S."/>
            <person name="Salzberg S.L."/>
            <person name="Sanchez-Gracia A."/>
            <person name="Saranga D.J."/>
            <person name="Sato H."/>
            <person name="Schaeffer S.W."/>
            <person name="Schatz M.C."/>
            <person name="Schlenke T."/>
            <person name="Schwartz R."/>
            <person name="Segarra C."/>
            <person name="Singh R.S."/>
            <person name="Sirot L."/>
            <person name="Sirota M."/>
            <person name="Sisneros N.B."/>
            <person name="Smith C.D."/>
            <person name="Smith T.F."/>
            <person name="Spieth J."/>
            <person name="Stage D.E."/>
            <person name="Stark A."/>
            <person name="Stephan W."/>
            <person name="Strausberg R.L."/>
            <person name="Strempel S."/>
            <person name="Sturgill D."/>
            <person name="Sutton G."/>
            <person name="Sutton G.G."/>
            <person name="Tao W."/>
            <person name="Teichmann S."/>
            <person name="Tobari Y.N."/>
            <person name="Tomimura Y."/>
            <person name="Tsolas J.M."/>
            <person name="Valente V.L."/>
            <person name="Venter E."/>
            <person name="Venter J.C."/>
            <person name="Vicario S."/>
            <person name="Vieira F.G."/>
            <person name="Vilella A.J."/>
            <person name="Villasante A."/>
            <person name="Walenz B."/>
            <person name="Wang J."/>
            <person name="Wasserman M."/>
            <person name="Watts T."/>
            <person name="Wilson D."/>
            <person name="Wilson R.K."/>
            <person name="Wing R.A."/>
            <person name="Wolfner M.F."/>
            <person name="Wong A."/>
            <person name="Wong G.K."/>
            <person name="Wu C.I."/>
            <person name="Wu G."/>
            <person name="Yamamoto D."/>
            <person name="Yang H.P."/>
            <person name="Yang S.P."/>
            <person name="Yorke J.A."/>
            <person name="Yoshida K."/>
            <person name="Zdobnov E."/>
            <person name="Zhang P."/>
            <person name="Zhang Y."/>
            <person name="Zimin A.V."/>
            <person name="Baldwin J."/>
            <person name="Abdouelleil A."/>
            <person name="Abdulkadir J."/>
            <person name="Abebe A."/>
            <person name="Abera B."/>
            <person name="Abreu J."/>
            <person name="Acer S.C."/>
            <person name="Aftuck L."/>
            <person name="Alexander A."/>
            <person name="An P."/>
            <person name="Anderson E."/>
            <person name="Anderson S."/>
            <person name="Arachi H."/>
            <person name="Azer M."/>
            <person name="Bachantsang P."/>
            <person name="Barry A."/>
            <person name="Bayul T."/>
            <person name="Berlin A."/>
            <person name="Bessette D."/>
            <person name="Bloom T."/>
            <person name="Blye J."/>
            <person name="Boguslavskiy L."/>
            <person name="Bonnet C."/>
            <person name="Boukhgalter B."/>
            <person name="Bourzgui I."/>
            <person name="Brown A."/>
            <person name="Cahill P."/>
            <person name="Channer S."/>
            <person name="Cheshatsang Y."/>
            <person name="Chuda L."/>
            <person name="Citroen M."/>
            <person name="Collymore A."/>
            <person name="Cooke P."/>
            <person name="Costello M."/>
            <person name="D'Aco K."/>
            <person name="Daza R."/>
            <person name="De Haan G."/>
            <person name="DeGray S."/>
            <person name="DeMaso C."/>
            <person name="Dhargay N."/>
            <person name="Dooley K."/>
            <person name="Dooley E."/>
            <person name="Doricent M."/>
            <person name="Dorje P."/>
            <person name="Dorjee K."/>
            <person name="Dupes A."/>
            <person name="Elong R."/>
            <person name="Falk J."/>
            <person name="Farina A."/>
            <person name="Faro S."/>
            <person name="Ferguson D."/>
            <person name="Fisher S."/>
            <person name="Foley C.D."/>
            <person name="Franke A."/>
            <person name="Friedrich D."/>
            <person name="Gadbois L."/>
            <person name="Gearin G."/>
            <person name="Gearin C.R."/>
            <person name="Giannoukos G."/>
            <person name="Goode T."/>
            <person name="Graham J."/>
            <person name="Grandbois E."/>
            <person name="Grewal S."/>
            <person name="Gyaltsen K."/>
            <person name="Hafez N."/>
            <person name="Hagos B."/>
            <person name="Hall J."/>
            <person name="Henson C."/>
            <person name="Hollinger A."/>
            <person name="Honan T."/>
            <person name="Huard M.D."/>
            <person name="Hughes L."/>
            <person name="Hurhula B."/>
            <person name="Husby M.E."/>
            <person name="Kamat A."/>
            <person name="Kanga B."/>
            <person name="Kashin S."/>
            <person name="Khazanovich D."/>
            <person name="Kisner P."/>
            <person name="Lance K."/>
            <person name="Lara M."/>
            <person name="Lee W."/>
            <person name="Lennon N."/>
            <person name="Letendre F."/>
            <person name="LeVine R."/>
            <person name="Lipovsky A."/>
            <person name="Liu X."/>
            <person name="Liu J."/>
            <person name="Liu S."/>
            <person name="Lokyitsang T."/>
            <person name="Lokyitsang Y."/>
            <person name="Lubonja R."/>
            <person name="Lui A."/>
            <person name="MacDonald P."/>
            <person name="Magnisalis V."/>
            <person name="Maru K."/>
            <person name="Matthews C."/>
            <person name="McCusker W."/>
            <person name="McDonough S."/>
            <person name="Mehta T."/>
            <person name="Meldrim J."/>
            <person name="Meneus L."/>
            <person name="Mihai O."/>
            <person name="Mihalev A."/>
            <person name="Mihova T."/>
            <person name="Mittelman R."/>
            <person name="Mlenga V."/>
            <person name="Montmayeur A."/>
            <person name="Mulrain L."/>
            <person name="Navidi A."/>
            <person name="Naylor J."/>
            <person name="Negash T."/>
            <person name="Nguyen T."/>
            <person name="Nguyen N."/>
            <person name="Nicol R."/>
            <person name="Norbu C."/>
            <person name="Norbu N."/>
            <person name="Novod N."/>
            <person name="O'Neill B."/>
            <person name="Osman S."/>
            <person name="Markiewicz E."/>
            <person name="Oyono O.L."/>
            <person name="Patti C."/>
            <person name="Phunkhang P."/>
            <person name="Pierre F."/>
            <person name="Priest M."/>
            <person name="Raghuraman S."/>
            <person name="Rege F."/>
            <person name="Reyes R."/>
            <person name="Rise C."/>
            <person name="Rogov P."/>
            <person name="Ross K."/>
            <person name="Ryan E."/>
            <person name="Settipalli S."/>
            <person name="Shea T."/>
            <person name="Sherpa N."/>
            <person name="Shi L."/>
            <person name="Shih D."/>
            <person name="Sparrow T."/>
            <person name="Spaulding J."/>
            <person name="Stalker J."/>
            <person name="Stange-Thomann N."/>
            <person name="Stavropoulos S."/>
            <person name="Stone C."/>
            <person name="Strader C."/>
            <person name="Tesfaye S."/>
            <person name="Thomson T."/>
            <person name="Thoulutsang Y."/>
            <person name="Thoulutsang D."/>
            <person name="Topham K."/>
            <person name="Topping I."/>
            <person name="Tsamla T."/>
            <person name="Vassiliev H."/>
            <person name="Vo A."/>
            <person name="Wangchuk T."/>
            <person name="Wangdi T."/>
            <person name="Weiand M."/>
            <person name="Wilkinson J."/>
            <person name="Wilson A."/>
            <person name="Yadav S."/>
            <person name="Young G."/>
            <person name="Yu Q."/>
            <person name="Zembek L."/>
            <person name="Zhong D."/>
            <person name="Zimmer A."/>
            <person name="Zwirko Z."/>
            <person name="Jaffe D.B."/>
            <person name="Alvarez P."/>
            <person name="Brockman W."/>
            <person name="Butler J."/>
            <person name="Chin C."/>
            <person name="Gnerre S."/>
            <person name="Grabherr M."/>
            <person name="Kleber M."/>
            <person name="Mauceli E."/>
            <person name="MacCallum I."/>
        </authorList>
    </citation>
    <scope>NUCLEOTIDE SEQUENCE [LARGE SCALE GENOMIC DNA]</scope>
    <source>
        <strain evidence="4">Tucson 15010-1051.87</strain>
    </source>
</reference>
<keyword evidence="2" id="KW-0812">Transmembrane</keyword>
<evidence type="ECO:0000256" key="1">
    <source>
        <dbReference type="SAM" id="MobiDB-lite"/>
    </source>
</evidence>
<keyword evidence="2" id="KW-0472">Membrane</keyword>
<name>B4M7C4_DROVI</name>
<dbReference type="EMBL" id="CH940653">
    <property type="protein sequence ID" value="EDW62691.1"/>
    <property type="molecule type" value="Genomic_DNA"/>
</dbReference>
<feature type="region of interest" description="Disordered" evidence="1">
    <location>
        <begin position="123"/>
        <end position="165"/>
    </location>
</feature>
<dbReference type="OrthoDB" id="7867943at2759"/>
<dbReference type="Proteomes" id="UP000008792">
    <property type="component" value="Unassembled WGS sequence"/>
</dbReference>